<keyword evidence="2" id="KW-0067">ATP-binding</keyword>
<evidence type="ECO:0000256" key="1">
    <source>
        <dbReference type="ARBA" id="ARBA00022741"/>
    </source>
</evidence>
<gene>
    <name evidence="3" type="ORF">JYU29_16435</name>
</gene>
<dbReference type="InterPro" id="IPR027417">
    <property type="entry name" value="P-loop_NTPase"/>
</dbReference>
<evidence type="ECO:0000313" key="4">
    <source>
        <dbReference type="Proteomes" id="UP001297272"/>
    </source>
</evidence>
<dbReference type="PANTHER" id="PTHR12169:SF6">
    <property type="entry name" value="AFG1-LIKE ATPASE"/>
    <property type="match status" value="1"/>
</dbReference>
<protein>
    <submittedName>
        <fullName evidence="3">AFG1 family ATPase</fullName>
    </submittedName>
</protein>
<dbReference type="NCBIfam" id="NF040713">
    <property type="entry name" value="ZapE"/>
    <property type="match status" value="1"/>
</dbReference>
<sequence>MSSLPETTAVGALRSRYDRLAAEGAIVPDPHQAKVVAALDRLLSDLQARPLDNRPGFFTRLFGGGRDEAAPRGLYVYGTVGRGKTMLMDLFLEAAPVEKKRRAHFNDFMADVHDRIGRHRAAVKAGGASGDDPIPPVAKDLAEQAKLLCFDEFSVTDIADAMILSRLFTALFDQGVVLVATSNVAPDDLYREGLNRQLFLPFIGLLKRHVDVLDIGGTQDHRMAKLDRLPVYLAPLGPDAEAQMDEAWAIATEGQRPAPATVDVKGRKIAVPQAAGGAARFQFADLCSQPLAARDYLAIVERFPTIFIDGIPILDAAQRNEAKRLILLVDVLYDRHATLVASAAAEPDDLFKGRPGSTEAFEFARTASRLNEMRSAEWRAAQDEREAH</sequence>
<proteinExistence type="predicted"/>
<evidence type="ECO:0000313" key="3">
    <source>
        <dbReference type="EMBL" id="MBS9722284.1"/>
    </source>
</evidence>
<dbReference type="RefSeq" id="WP_213985941.1">
    <property type="nucleotide sequence ID" value="NZ_JAFMNX010000005.1"/>
</dbReference>
<dbReference type="Gene3D" id="3.40.50.300">
    <property type="entry name" value="P-loop containing nucleotide triphosphate hydrolases"/>
    <property type="match status" value="1"/>
</dbReference>
<dbReference type="Pfam" id="PF03969">
    <property type="entry name" value="AFG1_ATPase"/>
    <property type="match status" value="1"/>
</dbReference>
<dbReference type="InterPro" id="IPR005654">
    <property type="entry name" value="ATPase_AFG1-like"/>
</dbReference>
<reference evidence="3 4" key="1">
    <citation type="submission" date="2021-03" db="EMBL/GenBank/DDBJ databases">
        <title>Tianweitania aestuarii sp. nov., isolated from a tidal flat.</title>
        <authorList>
            <person name="Park S."/>
            <person name="Yoon J.-H."/>
        </authorList>
    </citation>
    <scope>NUCLEOTIDE SEQUENCE [LARGE SCALE GENOMIC DNA]</scope>
    <source>
        <strain evidence="3 4">BSSL-BM11</strain>
    </source>
</reference>
<dbReference type="EMBL" id="JAFMNX010000005">
    <property type="protein sequence ID" value="MBS9722284.1"/>
    <property type="molecule type" value="Genomic_DNA"/>
</dbReference>
<keyword evidence="4" id="KW-1185">Reference proteome</keyword>
<evidence type="ECO:0000256" key="2">
    <source>
        <dbReference type="ARBA" id="ARBA00022840"/>
    </source>
</evidence>
<comment type="caution">
    <text evidence="3">The sequence shown here is derived from an EMBL/GenBank/DDBJ whole genome shotgun (WGS) entry which is preliminary data.</text>
</comment>
<accession>A0ABS5RZ04</accession>
<dbReference type="PANTHER" id="PTHR12169">
    <property type="entry name" value="ATPASE N2B"/>
    <property type="match status" value="1"/>
</dbReference>
<name>A0ABS5RZ04_9HYPH</name>
<dbReference type="Proteomes" id="UP001297272">
    <property type="component" value="Unassembled WGS sequence"/>
</dbReference>
<dbReference type="SUPFAM" id="SSF52540">
    <property type="entry name" value="P-loop containing nucleoside triphosphate hydrolases"/>
    <property type="match status" value="1"/>
</dbReference>
<organism evidence="3 4">
    <name type="scientific">Tianweitania aestuarii</name>
    <dbReference type="NCBI Taxonomy" id="2814886"/>
    <lineage>
        <taxon>Bacteria</taxon>
        <taxon>Pseudomonadati</taxon>
        <taxon>Pseudomonadota</taxon>
        <taxon>Alphaproteobacteria</taxon>
        <taxon>Hyphomicrobiales</taxon>
        <taxon>Phyllobacteriaceae</taxon>
        <taxon>Tianweitania</taxon>
    </lineage>
</organism>
<keyword evidence="1" id="KW-0547">Nucleotide-binding</keyword>